<dbReference type="EMBL" id="CCRF01000099">
    <property type="protein sequence ID" value="CEE03056.1"/>
    <property type="molecule type" value="Genomic_DNA"/>
</dbReference>
<evidence type="ECO:0000259" key="2">
    <source>
        <dbReference type="Pfam" id="PF00535"/>
    </source>
</evidence>
<dbReference type="GO" id="GO:0016758">
    <property type="term" value="F:hexosyltransferase activity"/>
    <property type="evidence" value="ECO:0007669"/>
    <property type="project" value="UniProtKB-ARBA"/>
</dbReference>
<dbReference type="AlphaFoldDB" id="A0A090IY81"/>
<dbReference type="InterPro" id="IPR001173">
    <property type="entry name" value="Glyco_trans_2-like"/>
</dbReference>
<feature type="domain" description="Glycosyltransferase 2-like" evidence="2">
    <location>
        <begin position="6"/>
        <end position="174"/>
    </location>
</feature>
<evidence type="ECO:0000313" key="4">
    <source>
        <dbReference type="Proteomes" id="UP000040576"/>
    </source>
</evidence>
<evidence type="ECO:0000313" key="3">
    <source>
        <dbReference type="EMBL" id="CEE03056.1"/>
    </source>
</evidence>
<dbReference type="SUPFAM" id="SSF53448">
    <property type="entry name" value="Nucleotide-diphospho-sugar transferases"/>
    <property type="match status" value="1"/>
</dbReference>
<comment type="similarity">
    <text evidence="1">Belongs to the glycosyltransferase 2 family.</text>
</comment>
<dbReference type="Proteomes" id="UP000040576">
    <property type="component" value="Unassembled WGS sequence"/>
</dbReference>
<evidence type="ECO:0000256" key="1">
    <source>
        <dbReference type="ARBA" id="ARBA00006739"/>
    </source>
</evidence>
<dbReference type="InterPro" id="IPR029044">
    <property type="entry name" value="Nucleotide-diphossugar_trans"/>
</dbReference>
<dbReference type="PANTHER" id="PTHR22916:SF3">
    <property type="entry name" value="UDP-GLCNAC:BETAGAL BETA-1,3-N-ACETYLGLUCOSAMINYLTRANSFERASE-LIKE PROTEIN 1"/>
    <property type="match status" value="1"/>
</dbReference>
<keyword evidence="4" id="KW-1185">Reference proteome</keyword>
<keyword evidence="3" id="KW-0808">Transferase</keyword>
<dbReference type="Pfam" id="PF00535">
    <property type="entry name" value="Glycos_transf_2"/>
    <property type="match status" value="1"/>
</dbReference>
<sequence>MLVKVSVLIPTYNAEQFIRPLLSKLENQKLPEGVAMEIILVDSSSTDRTKGIVKEQFPNVQFHTIPNKEFNHGGTRNMLADLATGEFLLYMTQDAIPFDDKLIMFLLENFQDENVLIACGRQIPKEDANPLEKYARSFNYPDKRIIKDKSKISELGIKTFFNSNVCSMYRATLFRGDEFHGFPNDVILNEDIILSYYVIMKGYKVIYDNRAIVYHSHNYSIKQQFKRNFDIGMAFNESEFMLENVSNEKEGIKLVLGQLNYLIKNGYITQVPRCIVESGIKFIGYKLGRRHHLFSEKTKRKLSAYMK</sequence>
<proteinExistence type="inferred from homology"/>
<reference evidence="3 4" key="1">
    <citation type="submission" date="2014-07" db="EMBL/GenBank/DDBJ databases">
        <authorList>
            <person name="Wibberg Daniel"/>
        </authorList>
    </citation>
    <scope>NUCLEOTIDE SEQUENCE [LARGE SCALE GENOMIC DNA]</scope>
</reference>
<gene>
    <name evidence="3" type="ORF">BT1A1_3274</name>
</gene>
<protein>
    <submittedName>
        <fullName evidence="3">Glycosyl transferase, family 2</fullName>
    </submittedName>
</protein>
<dbReference type="Gene3D" id="3.90.550.10">
    <property type="entry name" value="Spore Coat Polysaccharide Biosynthesis Protein SpsA, Chain A"/>
    <property type="match status" value="1"/>
</dbReference>
<organism evidence="3 4">
    <name type="scientific">Caldibacillus thermoamylovorans</name>
    <dbReference type="NCBI Taxonomy" id="35841"/>
    <lineage>
        <taxon>Bacteria</taxon>
        <taxon>Bacillati</taxon>
        <taxon>Bacillota</taxon>
        <taxon>Bacilli</taxon>
        <taxon>Bacillales</taxon>
        <taxon>Bacillaceae</taxon>
        <taxon>Caldibacillus</taxon>
    </lineage>
</organism>
<name>A0A090IY81_9BACI</name>
<accession>A0A090IY81</accession>
<dbReference type="PANTHER" id="PTHR22916">
    <property type="entry name" value="GLYCOSYLTRANSFERASE"/>
    <property type="match status" value="1"/>
</dbReference>